<organism evidence="4 5">
    <name type="scientific">Desulfofervidus auxilii</name>
    <dbReference type="NCBI Taxonomy" id="1621989"/>
    <lineage>
        <taxon>Bacteria</taxon>
        <taxon>Pseudomonadati</taxon>
        <taxon>Thermodesulfobacteriota</taxon>
        <taxon>Candidatus Desulfofervidia</taxon>
        <taxon>Candidatus Desulfofervidales</taxon>
        <taxon>Candidatus Desulfofervidaceae</taxon>
        <taxon>Candidatus Desulfofervidus</taxon>
    </lineage>
</organism>
<sequence length="1677" mass="192767">MGIIIPDYNIGEKLGESPQSVVYKAFHKKNPRQPLVLKILKGVLLSEEQKRYFRQRIEHLKVLHDTRVIIPLSFKIIGGVPFFTQNYFDGITLEQWAKRQTKIALDKFLVIACQIAEVLHNVHEAGIIHGGVKPHNILIQPKNLDIRLIDFITPLDVKDVSHFIYDPYFIEGTLAYTSPEQTGRINHRVDFSTDLYSLGITFYKLLTGKLPFFSTDPLELIHSHLAEKATPVCELNPEIPSILSKIVAKLMLKQPEKRYQSASGLLADLKQCQDNYLTTGIISEFPLGVYDRSHRITFVSKMVGRDKETEIILEEYNKVTDGAFCCLLISGLPGIGKTRLIQELQKSIVEHRGYFTSGKFDVYQKNIPYSSLIQAFRNLMRTFLTESDERVAFWRQKIMKAVGNDGRVVTDVIPELETLIGPQPQVKPLPPVESKNRFQDVFGRFLACLAGKEHPLVLFIDDLQWCDVASFDFLANIFANYQEHPYLLLLGAYRHNEVDSSHPLTKLIRNIRKNAQPLKEIRLESLKPQHCHEMISYILDSPLSETQALADFITEFSEGNPLFVSEMLSYLYNENLLFLNGNRQWQWDIDKIRQSDMPPTIVALFYSKIKKLPPETIELLELCACMGNRFTPDEVALVKELPLFDTFERLKPALSQQLLIENRDELRFVHDRVQEAVLSTIRAERKRKIHWEIGNHLLSVIPKGADLEKLDNLFTIASHLNLGREEELDKKRLYQLSDINYHAGNKALNALATEAANEYFRQSLELLPEDCWEMQYQRTFKIFQKLAKTELMCGRYENSEKLLNQLLEHAKTDLDKAEALAEQTTSLSSIGNFIKAIETANRGLAYFGKSIPEEPELAEEKREQLMNEINSQYGDRIWDILLNMPFTKKRRSKIELAFYSELIPDLYMSGLVPQLYLSAVQSTKHCLEGGMDESVIYSFSIMGLYLGEQGKFEQAFKYEDLALNLCERYPNTFGATRGMNGVAWVTMHTRHHPQEIVNHCLKGIQWGKNCGDLYNAGLLYGPLMWSLQVQGADLLAIEEYAQECLQFSQKYHLTFSVALAEAMQSAWIAPMKRDYTPIPMEEKIKKWERENHISAAGSYIIHMALTHYYFGEYEKAEHYLQILKRYLRGLTDHLLKRQWYVFQVLNALRLYERKIIYQSKHQVLSYIQPLIKKIESWTQYGPMLRPYLSFIYAELERAIGDLKKARNLYFDAIAMAHEQRYTFLEAHLNENQGELLRELGVGTAELYFKEAARLYKKCHAERKEFFLIEKYPQYFEEKVSVTAGPQPIAPTLPCLDADYLMKSSTAISAEIDLDLLLGKIMNVALEASGAQHGYLLIEEDNTLLVVAESHISRKDKTRNTKYHFEQATDICKAIVRYVYRTRERIVLNNASQEGEFKENPEVQDMGLQSVLCLPLIKQSKLIGILYLENRLADSVFTAERTKMTQLLASQAAISLENAQLVNKMKQAEHQIKTSLKEKELLLKEIHHRVKNNLQIISSLLNLQLEHIKDQQAIEAFKESQNRVKSMALIHEKLYQSKDLSKIELAEYIQTLTTTLFRSYKTSPGTIALKINAQDVLLDINIAIPCGLIINELVSNALKYAFPSGKEGEICINLYPQDDKIILVVNDNGIGLPKDLDFQNPKTLGLQLVMTLVKQLRATIDLDRTRGTEFKVTIPYQK</sequence>
<dbReference type="SUPFAM" id="SSF55874">
    <property type="entry name" value="ATPase domain of HSP90 chaperone/DNA topoisomerase II/histidine kinase"/>
    <property type="match status" value="1"/>
</dbReference>
<dbReference type="PANTHER" id="PTHR43642:SF1">
    <property type="entry name" value="HYBRID SIGNAL TRANSDUCTION HISTIDINE KINASE G"/>
    <property type="match status" value="1"/>
</dbReference>
<dbReference type="SMART" id="SM00387">
    <property type="entry name" value="HATPase_c"/>
    <property type="match status" value="1"/>
</dbReference>
<feature type="domain" description="Protein kinase" evidence="2">
    <location>
        <begin position="8"/>
        <end position="277"/>
    </location>
</feature>
<dbReference type="KEGG" id="daw:HS1_001477"/>
<dbReference type="PROSITE" id="PS50109">
    <property type="entry name" value="HIS_KIN"/>
    <property type="match status" value="1"/>
</dbReference>
<dbReference type="InterPro" id="IPR011495">
    <property type="entry name" value="Sig_transdc_His_kin_sub2_dim/P"/>
</dbReference>
<feature type="domain" description="Histidine kinase" evidence="3">
    <location>
        <begin position="1484"/>
        <end position="1677"/>
    </location>
</feature>
<dbReference type="InterPro" id="IPR000719">
    <property type="entry name" value="Prot_kinase_dom"/>
</dbReference>
<gene>
    <name evidence="4" type="ORF">HS1_001477</name>
</gene>
<dbReference type="PROSITE" id="PS50011">
    <property type="entry name" value="PROTEIN_KINASE_DOM"/>
    <property type="match status" value="1"/>
</dbReference>
<keyword evidence="1" id="KW-0175">Coiled coil</keyword>
<evidence type="ECO:0000256" key="1">
    <source>
        <dbReference type="SAM" id="Coils"/>
    </source>
</evidence>
<evidence type="ECO:0000313" key="4">
    <source>
        <dbReference type="EMBL" id="AMM41276.1"/>
    </source>
</evidence>
<dbReference type="InterPro" id="IPR029016">
    <property type="entry name" value="GAF-like_dom_sf"/>
</dbReference>
<evidence type="ECO:0000313" key="5">
    <source>
        <dbReference type="Proteomes" id="UP000070560"/>
    </source>
</evidence>
<dbReference type="InterPro" id="IPR036890">
    <property type="entry name" value="HATPase_C_sf"/>
</dbReference>
<protein>
    <submittedName>
        <fullName evidence="4">Stage II sporulation protein E</fullName>
    </submittedName>
</protein>
<dbReference type="InterPro" id="IPR003018">
    <property type="entry name" value="GAF"/>
</dbReference>
<dbReference type="Gene3D" id="3.30.565.10">
    <property type="entry name" value="Histidine kinase-like ATPase, C-terminal domain"/>
    <property type="match status" value="1"/>
</dbReference>
<accession>A0A7U4QKZ0</accession>
<dbReference type="Pfam" id="PF02518">
    <property type="entry name" value="HATPase_c"/>
    <property type="match status" value="1"/>
</dbReference>
<dbReference type="InterPro" id="IPR041664">
    <property type="entry name" value="AAA_16"/>
</dbReference>
<dbReference type="Gene3D" id="1.25.40.10">
    <property type="entry name" value="Tetratricopeptide repeat domain"/>
    <property type="match status" value="1"/>
</dbReference>
<dbReference type="GO" id="GO:0004672">
    <property type="term" value="F:protein kinase activity"/>
    <property type="evidence" value="ECO:0007669"/>
    <property type="project" value="InterPro"/>
</dbReference>
<dbReference type="Gene3D" id="1.10.510.10">
    <property type="entry name" value="Transferase(Phosphotransferase) domain 1"/>
    <property type="match status" value="1"/>
</dbReference>
<dbReference type="InterPro" id="IPR011009">
    <property type="entry name" value="Kinase-like_dom_sf"/>
</dbReference>
<keyword evidence="5" id="KW-1185">Reference proteome</keyword>
<dbReference type="SUPFAM" id="SSF48452">
    <property type="entry name" value="TPR-like"/>
    <property type="match status" value="1"/>
</dbReference>
<dbReference type="Gene3D" id="3.40.50.300">
    <property type="entry name" value="P-loop containing nucleotide triphosphate hydrolases"/>
    <property type="match status" value="1"/>
</dbReference>
<dbReference type="SMART" id="SM00220">
    <property type="entry name" value="S_TKc"/>
    <property type="match status" value="1"/>
</dbReference>
<dbReference type="Proteomes" id="UP000070560">
    <property type="component" value="Chromosome"/>
</dbReference>
<evidence type="ECO:0000259" key="2">
    <source>
        <dbReference type="PROSITE" id="PS50011"/>
    </source>
</evidence>
<dbReference type="Gene3D" id="3.30.450.40">
    <property type="match status" value="1"/>
</dbReference>
<dbReference type="Pfam" id="PF07568">
    <property type="entry name" value="HisKA_2"/>
    <property type="match status" value="1"/>
</dbReference>
<name>A0A7U4QKZ0_DESA2</name>
<dbReference type="SUPFAM" id="SSF55781">
    <property type="entry name" value="GAF domain-like"/>
    <property type="match status" value="1"/>
</dbReference>
<dbReference type="RefSeq" id="WP_066063080.1">
    <property type="nucleotide sequence ID" value="NZ_CP013015.1"/>
</dbReference>
<dbReference type="EMBL" id="CP013015">
    <property type="protein sequence ID" value="AMM41276.1"/>
    <property type="molecule type" value="Genomic_DNA"/>
</dbReference>
<dbReference type="SUPFAM" id="SSF56112">
    <property type="entry name" value="Protein kinase-like (PK-like)"/>
    <property type="match status" value="1"/>
</dbReference>
<dbReference type="InterPro" id="IPR005467">
    <property type="entry name" value="His_kinase_dom"/>
</dbReference>
<dbReference type="PANTHER" id="PTHR43642">
    <property type="entry name" value="HYBRID SIGNAL TRANSDUCTION HISTIDINE KINASE G"/>
    <property type="match status" value="1"/>
</dbReference>
<dbReference type="InterPro" id="IPR027417">
    <property type="entry name" value="P-loop_NTPase"/>
</dbReference>
<dbReference type="InterPro" id="IPR053159">
    <property type="entry name" value="Hybrid_Histidine_Kinase"/>
</dbReference>
<dbReference type="InterPro" id="IPR003594">
    <property type="entry name" value="HATPase_dom"/>
</dbReference>
<dbReference type="InterPro" id="IPR019734">
    <property type="entry name" value="TPR_rpt"/>
</dbReference>
<dbReference type="Pfam" id="PF13191">
    <property type="entry name" value="AAA_16"/>
    <property type="match status" value="1"/>
</dbReference>
<dbReference type="InterPro" id="IPR011990">
    <property type="entry name" value="TPR-like_helical_dom_sf"/>
</dbReference>
<dbReference type="GO" id="GO:0005524">
    <property type="term" value="F:ATP binding"/>
    <property type="evidence" value="ECO:0007669"/>
    <property type="project" value="InterPro"/>
</dbReference>
<dbReference type="SMART" id="SM00028">
    <property type="entry name" value="TPR"/>
    <property type="match status" value="5"/>
</dbReference>
<dbReference type="CDD" id="cd14014">
    <property type="entry name" value="STKc_PknB_like"/>
    <property type="match status" value="1"/>
</dbReference>
<feature type="coiled-coil region" evidence="1">
    <location>
        <begin position="1457"/>
        <end position="1484"/>
    </location>
</feature>
<dbReference type="Pfam" id="PF00069">
    <property type="entry name" value="Pkinase"/>
    <property type="match status" value="1"/>
</dbReference>
<dbReference type="SMART" id="SM00065">
    <property type="entry name" value="GAF"/>
    <property type="match status" value="1"/>
</dbReference>
<dbReference type="SUPFAM" id="SSF52540">
    <property type="entry name" value="P-loop containing nucleoside triphosphate hydrolases"/>
    <property type="match status" value="1"/>
</dbReference>
<dbReference type="Pfam" id="PF01590">
    <property type="entry name" value="GAF"/>
    <property type="match status" value="1"/>
</dbReference>
<evidence type="ECO:0000259" key="3">
    <source>
        <dbReference type="PROSITE" id="PS50109"/>
    </source>
</evidence>
<feature type="coiled-coil region" evidence="1">
    <location>
        <begin position="800"/>
        <end position="827"/>
    </location>
</feature>
<proteinExistence type="predicted"/>
<dbReference type="OrthoDB" id="9801841at2"/>
<reference evidence="4 5" key="1">
    <citation type="submission" date="2015-10" db="EMBL/GenBank/DDBJ databases">
        <title>Candidatus Desulfofervidus auxilii, a hydrogenotrophic sulfate-reducing bacterium involved in the thermophilic anaerobic oxidation of methane.</title>
        <authorList>
            <person name="Krukenberg V."/>
            <person name="Richter M."/>
            <person name="Wegener G."/>
        </authorList>
    </citation>
    <scope>NUCLEOTIDE SEQUENCE [LARGE SCALE GENOMIC DNA]</scope>
    <source>
        <strain evidence="4 5">HS1</strain>
    </source>
</reference>